<evidence type="ECO:0000313" key="4">
    <source>
        <dbReference type="Proteomes" id="UP000051883"/>
    </source>
</evidence>
<dbReference type="AlphaFoldDB" id="C8PA53"/>
<dbReference type="Proteomes" id="UP000003675">
    <property type="component" value="Unassembled WGS sequence"/>
</dbReference>
<dbReference type="EMBL" id="ACLL01000070">
    <property type="protein sequence ID" value="EEW52629.1"/>
    <property type="molecule type" value="Genomic_DNA"/>
</dbReference>
<protein>
    <recommendedName>
        <fullName evidence="5">Multidrug transporter</fullName>
    </recommendedName>
</protein>
<proteinExistence type="predicted"/>
<dbReference type="HOGENOM" id="CLU_174895_0_0_9"/>
<name>C8PA53_9LACO</name>
<organism evidence="1 3">
    <name type="scientific">Limosilactobacillus antri DSM 16041</name>
    <dbReference type="NCBI Taxonomy" id="525309"/>
    <lineage>
        <taxon>Bacteria</taxon>
        <taxon>Bacillati</taxon>
        <taxon>Bacillota</taxon>
        <taxon>Bacilli</taxon>
        <taxon>Lactobacillales</taxon>
        <taxon>Lactobacillaceae</taxon>
        <taxon>Limosilactobacillus</taxon>
    </lineage>
</organism>
<accession>C8PA53</accession>
<dbReference type="OrthoDB" id="2004804at2"/>
<keyword evidence="4" id="KW-1185">Reference proteome</keyword>
<dbReference type="EMBL" id="AZDK01000027">
    <property type="protein sequence ID" value="KRK56956.1"/>
    <property type="molecule type" value="Genomic_DNA"/>
</dbReference>
<sequence>MNDISKSDWKLYRQLLPQWQERYMKKLNQEYIQILRSDDLASANFWRLEKRIKADRRSPGVICEVSRRSMLTILVQLLGQQVITQADLVDFGPELRAQVDDLSNLYN</sequence>
<reference evidence="1 3" key="1">
    <citation type="submission" date="2009-09" db="EMBL/GenBank/DDBJ databases">
        <authorList>
            <person name="Qin X."/>
            <person name="Bachman B."/>
            <person name="Battles P."/>
            <person name="Bell A."/>
            <person name="Bess C."/>
            <person name="Bickham C."/>
            <person name="Chaboub L."/>
            <person name="Chen D."/>
            <person name="Coyle M."/>
            <person name="Deiros D.R."/>
            <person name="Dinh H."/>
            <person name="Forbes L."/>
            <person name="Fowler G."/>
            <person name="Francisco L."/>
            <person name="Fu Q."/>
            <person name="Gubbala S."/>
            <person name="Hale W."/>
            <person name="Han Y."/>
            <person name="Hemphill L."/>
            <person name="Highlander S.K."/>
            <person name="Hirani K."/>
            <person name="Hogues M."/>
            <person name="Jackson L."/>
            <person name="Jakkamsetti A."/>
            <person name="Javaid M."/>
            <person name="Jiang H."/>
            <person name="Korchina V."/>
            <person name="Kovar C."/>
            <person name="Lara F."/>
            <person name="Lee S."/>
            <person name="Mata R."/>
            <person name="Mathew T."/>
            <person name="Moen C."/>
            <person name="Morales K."/>
            <person name="Munidasa M."/>
            <person name="Nazareth L."/>
            <person name="Ngo R."/>
            <person name="Nguyen L."/>
            <person name="Okwuonu G."/>
            <person name="Ongeri F."/>
            <person name="Patil S."/>
            <person name="Petrosino J."/>
            <person name="Pham C."/>
            <person name="Pham P."/>
            <person name="Pu L.-L."/>
            <person name="Puazo M."/>
            <person name="Raj R."/>
            <person name="Reid J."/>
            <person name="Rouhana J."/>
            <person name="Saada N."/>
            <person name="Shang Y."/>
            <person name="Simmons D."/>
            <person name="Thornton R."/>
            <person name="Warren J."/>
            <person name="Weissenberger G."/>
            <person name="Zhang J."/>
            <person name="Zhang L."/>
            <person name="Zhou C."/>
            <person name="Zhu D."/>
            <person name="Muzny D."/>
            <person name="Worley K."/>
            <person name="Gibbs R."/>
        </authorList>
    </citation>
    <scope>NUCLEOTIDE SEQUENCE [LARGE SCALE GENOMIC DNA]</scope>
    <source>
        <strain evidence="1 3">DSM 16041</strain>
    </source>
</reference>
<dbReference type="PATRIC" id="fig|525309.8.peg.1086"/>
<reference evidence="2 4" key="2">
    <citation type="journal article" date="2015" name="Genome Announc.">
        <title>Expanding the biotechnology potential of lactobacilli through comparative genomics of 213 strains and associated genera.</title>
        <authorList>
            <person name="Sun Z."/>
            <person name="Harris H.M."/>
            <person name="McCann A."/>
            <person name="Guo C."/>
            <person name="Argimon S."/>
            <person name="Zhang W."/>
            <person name="Yang X."/>
            <person name="Jeffery I.B."/>
            <person name="Cooney J.C."/>
            <person name="Kagawa T.F."/>
            <person name="Liu W."/>
            <person name="Song Y."/>
            <person name="Salvetti E."/>
            <person name="Wrobel A."/>
            <person name="Rasinkangas P."/>
            <person name="Parkhill J."/>
            <person name="Rea M.C."/>
            <person name="O'Sullivan O."/>
            <person name="Ritari J."/>
            <person name="Douillard F.P."/>
            <person name="Paul Ross R."/>
            <person name="Yang R."/>
            <person name="Briner A.E."/>
            <person name="Felis G.E."/>
            <person name="de Vos W.M."/>
            <person name="Barrangou R."/>
            <person name="Klaenhammer T.R."/>
            <person name="Caufield P.W."/>
            <person name="Cui Y."/>
            <person name="Zhang H."/>
            <person name="O'Toole P.W."/>
        </authorList>
    </citation>
    <scope>NUCLEOTIDE SEQUENCE [LARGE SCALE GENOMIC DNA]</scope>
    <source>
        <strain evidence="2 4">DSM 16041</strain>
    </source>
</reference>
<evidence type="ECO:0000313" key="3">
    <source>
        <dbReference type="Proteomes" id="UP000003675"/>
    </source>
</evidence>
<comment type="caution">
    <text evidence="1">The sequence shown here is derived from an EMBL/GenBank/DDBJ whole genome shotgun (WGS) entry which is preliminary data.</text>
</comment>
<evidence type="ECO:0000313" key="1">
    <source>
        <dbReference type="EMBL" id="EEW52629.1"/>
    </source>
</evidence>
<gene>
    <name evidence="2" type="ORF">FC31_GL001076</name>
    <name evidence="1" type="ORF">HMPREF0494_2197</name>
</gene>
<evidence type="ECO:0008006" key="5">
    <source>
        <dbReference type="Google" id="ProtNLM"/>
    </source>
</evidence>
<dbReference type="Proteomes" id="UP000051883">
    <property type="component" value="Unassembled WGS sequence"/>
</dbReference>
<dbReference type="eggNOG" id="ENOG5032ZBQ">
    <property type="taxonomic scope" value="Bacteria"/>
</dbReference>
<evidence type="ECO:0000313" key="2">
    <source>
        <dbReference type="EMBL" id="KRK56956.1"/>
    </source>
</evidence>